<dbReference type="AlphaFoldDB" id="A0A6N4R5T7"/>
<feature type="transmembrane region" description="Helical" evidence="1">
    <location>
        <begin position="12"/>
        <end position="35"/>
    </location>
</feature>
<organism evidence="2 3">
    <name type="scientific">Blastochloris viridis</name>
    <name type="common">Rhodopseudomonas viridis</name>
    <dbReference type="NCBI Taxonomy" id="1079"/>
    <lineage>
        <taxon>Bacteria</taxon>
        <taxon>Pseudomonadati</taxon>
        <taxon>Pseudomonadota</taxon>
        <taxon>Alphaproteobacteria</taxon>
        <taxon>Hyphomicrobiales</taxon>
        <taxon>Blastochloridaceae</taxon>
        <taxon>Blastochloris</taxon>
    </lineage>
</organism>
<evidence type="ECO:0000313" key="3">
    <source>
        <dbReference type="Proteomes" id="UP000320948"/>
    </source>
</evidence>
<name>A0A6N4R5T7_BLAVI</name>
<evidence type="ECO:0000313" key="2">
    <source>
        <dbReference type="EMBL" id="TKW61966.1"/>
    </source>
</evidence>
<evidence type="ECO:0000256" key="1">
    <source>
        <dbReference type="SAM" id="Phobius"/>
    </source>
</evidence>
<keyword evidence="1" id="KW-0812">Transmembrane</keyword>
<sequence length="73" mass="8092">MNTFLKTYRAAPIPVSVLMLTAAICLATDILLWGSFRDIDWSGFSKLLFVTALATQTYGFSLSSKWLVKSIEA</sequence>
<gene>
    <name evidence="2" type="ORF">DI628_04915</name>
</gene>
<dbReference type="EMBL" id="VAFM01000001">
    <property type="protein sequence ID" value="TKW61966.1"/>
    <property type="molecule type" value="Genomic_DNA"/>
</dbReference>
<reference evidence="2 3" key="1">
    <citation type="journal article" date="2017" name="Nat. Commun.">
        <title>In situ click chemistry generation of cyclooxygenase-2 inhibitors.</title>
        <authorList>
            <person name="Bhardwaj A."/>
            <person name="Kaur J."/>
            <person name="Wuest M."/>
            <person name="Wuest F."/>
        </authorList>
    </citation>
    <scope>NUCLEOTIDE SEQUENCE [LARGE SCALE GENOMIC DNA]</scope>
    <source>
        <strain evidence="2">S2_018_000_R2_106</strain>
    </source>
</reference>
<keyword evidence="1" id="KW-0472">Membrane</keyword>
<comment type="caution">
    <text evidence="2">The sequence shown here is derived from an EMBL/GenBank/DDBJ whole genome shotgun (WGS) entry which is preliminary data.</text>
</comment>
<dbReference type="Proteomes" id="UP000320948">
    <property type="component" value="Unassembled WGS sequence"/>
</dbReference>
<keyword evidence="1" id="KW-1133">Transmembrane helix</keyword>
<proteinExistence type="predicted"/>
<protein>
    <submittedName>
        <fullName evidence="2">Uncharacterized protein</fullName>
    </submittedName>
</protein>
<accession>A0A6N4R5T7</accession>